<reference evidence="3 4" key="1">
    <citation type="submission" date="2019-03" db="EMBL/GenBank/DDBJ databases">
        <title>Genomic Encyclopedia of Type Strains, Phase IV (KMG-IV): sequencing the most valuable type-strain genomes for metagenomic binning, comparative biology and taxonomic classification.</title>
        <authorList>
            <person name="Goeker M."/>
        </authorList>
    </citation>
    <scope>NUCLEOTIDE SEQUENCE [LARGE SCALE GENOMIC DNA]</scope>
    <source>
        <strain evidence="3 4">DSM 46770</strain>
    </source>
</reference>
<dbReference type="SUPFAM" id="SSF52402">
    <property type="entry name" value="Adenine nucleotide alpha hydrolases-like"/>
    <property type="match status" value="2"/>
</dbReference>
<dbReference type="PANTHER" id="PTHR46268">
    <property type="entry name" value="STRESS RESPONSE PROTEIN NHAX"/>
    <property type="match status" value="1"/>
</dbReference>
<dbReference type="RefSeq" id="WP_133741632.1">
    <property type="nucleotide sequence ID" value="NZ_SNYN01000007.1"/>
</dbReference>
<gene>
    <name evidence="3" type="ORF">EV190_107119</name>
</gene>
<dbReference type="Proteomes" id="UP000295281">
    <property type="component" value="Unassembled WGS sequence"/>
</dbReference>
<comment type="caution">
    <text evidence="3">The sequence shown here is derived from an EMBL/GenBank/DDBJ whole genome shotgun (WGS) entry which is preliminary data.</text>
</comment>
<feature type="domain" description="UspA" evidence="2">
    <location>
        <begin position="14"/>
        <end position="140"/>
    </location>
</feature>
<organism evidence="3 4">
    <name type="scientific">Actinorugispora endophytica</name>
    <dbReference type="NCBI Taxonomy" id="1605990"/>
    <lineage>
        <taxon>Bacteria</taxon>
        <taxon>Bacillati</taxon>
        <taxon>Actinomycetota</taxon>
        <taxon>Actinomycetes</taxon>
        <taxon>Streptosporangiales</taxon>
        <taxon>Nocardiopsidaceae</taxon>
        <taxon>Actinorugispora</taxon>
    </lineage>
</organism>
<dbReference type="Pfam" id="PF00582">
    <property type="entry name" value="Usp"/>
    <property type="match status" value="2"/>
</dbReference>
<dbReference type="OrthoDB" id="3424785at2"/>
<proteinExistence type="inferred from homology"/>
<dbReference type="InterPro" id="IPR014729">
    <property type="entry name" value="Rossmann-like_a/b/a_fold"/>
</dbReference>
<dbReference type="CDD" id="cd00293">
    <property type="entry name" value="USP-like"/>
    <property type="match status" value="1"/>
</dbReference>
<dbReference type="PRINTS" id="PR01438">
    <property type="entry name" value="UNVRSLSTRESS"/>
</dbReference>
<accession>A0A4R6UXU4</accession>
<sequence>MAAESTEERAGHGVVVGVDGSKGSETALDWAAGAAVERGTGLLVVHAMGAPFTPVPDDLVERAVGVLSDAETRVRAAHPGLRVRTRTDGGEPIRALVAESEGARLLVVGSRGHGGVASLLLGSTSVGVSARAACPVVVVPAEAVGAPDRRRRVVVGVDGSGVSGEALRFALREAARADGDLTVVHAWQLPVPLDSMALAAAGYSMDHEVFRSRNEKHIQELVAGARSEESALVPVRVRVVEEPPARALIGAAGYADLVVVGSRGRGGVAGLLLGSVSRSVLHRSPVPVVVVRATEPPEGE</sequence>
<evidence type="ECO:0000259" key="2">
    <source>
        <dbReference type="Pfam" id="PF00582"/>
    </source>
</evidence>
<dbReference type="InterPro" id="IPR006015">
    <property type="entry name" value="Universal_stress_UspA"/>
</dbReference>
<comment type="similarity">
    <text evidence="1">Belongs to the universal stress protein A family.</text>
</comment>
<evidence type="ECO:0000313" key="4">
    <source>
        <dbReference type="Proteomes" id="UP000295281"/>
    </source>
</evidence>
<keyword evidence="4" id="KW-1185">Reference proteome</keyword>
<name>A0A4R6UXU4_9ACTN</name>
<evidence type="ECO:0000256" key="1">
    <source>
        <dbReference type="ARBA" id="ARBA00008791"/>
    </source>
</evidence>
<protein>
    <submittedName>
        <fullName evidence="3">Nucleotide-binding universal stress UspA family protein</fullName>
    </submittedName>
</protein>
<feature type="domain" description="UspA" evidence="2">
    <location>
        <begin position="150"/>
        <end position="292"/>
    </location>
</feature>
<dbReference type="Gene3D" id="3.40.50.620">
    <property type="entry name" value="HUPs"/>
    <property type="match status" value="2"/>
</dbReference>
<dbReference type="InterPro" id="IPR006016">
    <property type="entry name" value="UspA"/>
</dbReference>
<dbReference type="EMBL" id="SNYN01000007">
    <property type="protein sequence ID" value="TDQ52287.1"/>
    <property type="molecule type" value="Genomic_DNA"/>
</dbReference>
<dbReference type="PANTHER" id="PTHR46268:SF6">
    <property type="entry name" value="UNIVERSAL STRESS PROTEIN UP12"/>
    <property type="match status" value="1"/>
</dbReference>
<evidence type="ECO:0000313" key="3">
    <source>
        <dbReference type="EMBL" id="TDQ52287.1"/>
    </source>
</evidence>
<dbReference type="AlphaFoldDB" id="A0A4R6UXU4"/>